<evidence type="ECO:0000256" key="15">
    <source>
        <dbReference type="ARBA" id="ARBA00047891"/>
    </source>
</evidence>
<dbReference type="NCBIfam" id="TIGR01745">
    <property type="entry name" value="asd_gamma"/>
    <property type="match status" value="1"/>
</dbReference>
<keyword evidence="19" id="KW-1185">Reference proteome</keyword>
<dbReference type="InterPro" id="IPR000319">
    <property type="entry name" value="Asp-semialdehyde_DH_CS"/>
</dbReference>
<dbReference type="SUPFAM" id="SSF51735">
    <property type="entry name" value="NAD(P)-binding Rossmann-fold domains"/>
    <property type="match status" value="1"/>
</dbReference>
<comment type="pathway">
    <text evidence="2">Amino-acid biosynthesis; L-methionine biosynthesis via de novo pathway; L-homoserine from L-aspartate: step 2/3.</text>
</comment>
<evidence type="ECO:0000256" key="2">
    <source>
        <dbReference type="ARBA" id="ARBA00005021"/>
    </source>
</evidence>
<accession>A0ABX5MDV6</accession>
<keyword evidence="8" id="KW-0028">Amino-acid biosynthesis</keyword>
<dbReference type="Pfam" id="PF01118">
    <property type="entry name" value="Semialdhyde_dh"/>
    <property type="match status" value="1"/>
</dbReference>
<dbReference type="PIRSF" id="PIRSF000148">
    <property type="entry name" value="ASA_dh"/>
    <property type="match status" value="1"/>
</dbReference>
<keyword evidence="10" id="KW-0521">NADP</keyword>
<keyword evidence="13" id="KW-0457">Lysine biosynthesis</keyword>
<organism evidence="18 19">
    <name type="scientific">Paraburkholderia tropica</name>
    <dbReference type="NCBI Taxonomy" id="92647"/>
    <lineage>
        <taxon>Bacteria</taxon>
        <taxon>Pseudomonadati</taxon>
        <taxon>Pseudomonadota</taxon>
        <taxon>Betaproteobacteria</taxon>
        <taxon>Burkholderiales</taxon>
        <taxon>Burkholderiaceae</taxon>
        <taxon>Paraburkholderia</taxon>
    </lineage>
</organism>
<dbReference type="Proteomes" id="UP000247515">
    <property type="component" value="Unassembled WGS sequence"/>
</dbReference>
<evidence type="ECO:0000256" key="1">
    <source>
        <dbReference type="ARBA" id="ARBA00002492"/>
    </source>
</evidence>
<evidence type="ECO:0000256" key="6">
    <source>
        <dbReference type="ARBA" id="ARBA00011738"/>
    </source>
</evidence>
<dbReference type="CDD" id="cd02314">
    <property type="entry name" value="VcASADH1_like_N"/>
    <property type="match status" value="1"/>
</dbReference>
<evidence type="ECO:0000256" key="14">
    <source>
        <dbReference type="ARBA" id="ARBA00023167"/>
    </source>
</evidence>
<dbReference type="Gene3D" id="3.40.50.720">
    <property type="entry name" value="NAD(P)-binding Rossmann-like Domain"/>
    <property type="match status" value="1"/>
</dbReference>
<evidence type="ECO:0000256" key="4">
    <source>
        <dbReference type="ARBA" id="ARBA00005097"/>
    </source>
</evidence>
<dbReference type="Gene3D" id="3.30.360.10">
    <property type="entry name" value="Dihydrodipicolinate Reductase, domain 2"/>
    <property type="match status" value="1"/>
</dbReference>
<evidence type="ECO:0000259" key="17">
    <source>
        <dbReference type="SMART" id="SM00859"/>
    </source>
</evidence>
<keyword evidence="14" id="KW-0486">Methionine biosynthesis</keyword>
<comment type="pathway">
    <text evidence="3">Amino-acid biosynthesis; L-lysine biosynthesis via DAP pathway; (S)-tetrahydrodipicolinate from L-aspartate: step 2/4.</text>
</comment>
<comment type="caution">
    <text evidence="18">The sequence shown here is derived from an EMBL/GenBank/DDBJ whole genome shotgun (WGS) entry which is preliminary data.</text>
</comment>
<evidence type="ECO:0000256" key="10">
    <source>
        <dbReference type="ARBA" id="ARBA00022857"/>
    </source>
</evidence>
<evidence type="ECO:0000313" key="18">
    <source>
        <dbReference type="EMBL" id="PXX05278.1"/>
    </source>
</evidence>
<dbReference type="PROSITE" id="PS01103">
    <property type="entry name" value="ASD"/>
    <property type="match status" value="1"/>
</dbReference>
<evidence type="ECO:0000256" key="5">
    <source>
        <dbReference type="ARBA" id="ARBA00010584"/>
    </source>
</evidence>
<evidence type="ECO:0000256" key="12">
    <source>
        <dbReference type="ARBA" id="ARBA00023002"/>
    </source>
</evidence>
<dbReference type="EMBL" id="QJJV01000042">
    <property type="protein sequence ID" value="PXX05278.1"/>
    <property type="molecule type" value="Genomic_DNA"/>
</dbReference>
<comment type="subunit">
    <text evidence="6">Homodimer.</text>
</comment>
<reference evidence="18 19" key="1">
    <citation type="submission" date="2018-05" db="EMBL/GenBank/DDBJ databases">
        <title>Genomic Encyclopedia of Type Strains, Phase IV (KMG-V): Genome sequencing to study the core and pangenomes of soil and plant-associated prokaryotes.</title>
        <authorList>
            <person name="Whitman W."/>
        </authorList>
    </citation>
    <scope>NUCLEOTIDE SEQUENCE [LARGE SCALE GENOMIC DNA]</scope>
    <source>
        <strain evidence="18 19">SIr-6563</strain>
    </source>
</reference>
<dbReference type="InterPro" id="IPR000534">
    <property type="entry name" value="Semialdehyde_DH_NAD-bd"/>
</dbReference>
<dbReference type="PANTHER" id="PTHR46278">
    <property type="entry name" value="DEHYDROGENASE, PUTATIVE-RELATED"/>
    <property type="match status" value="1"/>
</dbReference>
<name>A0ABX5MDV6_9BURK</name>
<dbReference type="SMART" id="SM00859">
    <property type="entry name" value="Semialdhyde_dh"/>
    <property type="match status" value="1"/>
</dbReference>
<comment type="catalytic activity">
    <reaction evidence="15">
        <text>L-aspartate 4-semialdehyde + phosphate + NADP(+) = 4-phospho-L-aspartate + NADPH + H(+)</text>
        <dbReference type="Rhea" id="RHEA:24284"/>
        <dbReference type="ChEBI" id="CHEBI:15378"/>
        <dbReference type="ChEBI" id="CHEBI:43474"/>
        <dbReference type="ChEBI" id="CHEBI:57535"/>
        <dbReference type="ChEBI" id="CHEBI:57783"/>
        <dbReference type="ChEBI" id="CHEBI:58349"/>
        <dbReference type="ChEBI" id="CHEBI:537519"/>
        <dbReference type="EC" id="1.2.1.11"/>
    </reaction>
</comment>
<evidence type="ECO:0000256" key="3">
    <source>
        <dbReference type="ARBA" id="ARBA00005076"/>
    </source>
</evidence>
<comment type="similarity">
    <text evidence="5">Belongs to the aspartate-semialdehyde dehydrogenase family.</text>
</comment>
<evidence type="ECO:0000256" key="13">
    <source>
        <dbReference type="ARBA" id="ARBA00023154"/>
    </source>
</evidence>
<evidence type="ECO:0000256" key="11">
    <source>
        <dbReference type="ARBA" id="ARBA00022915"/>
    </source>
</evidence>
<comment type="function">
    <text evidence="1">Catalyzes the NADPH-dependent formation of L-aspartate-semialdehyde (L-ASA) by the reductive dephosphorylation of L-aspartyl-4-phosphate.</text>
</comment>
<evidence type="ECO:0000256" key="7">
    <source>
        <dbReference type="ARBA" id="ARBA00013120"/>
    </source>
</evidence>
<proteinExistence type="inferred from homology"/>
<dbReference type="Pfam" id="PF02774">
    <property type="entry name" value="Semialdhyde_dhC"/>
    <property type="match status" value="1"/>
</dbReference>
<dbReference type="SUPFAM" id="SSF55347">
    <property type="entry name" value="Glyceraldehyde-3-phosphate dehydrogenase-like, C-terminal domain"/>
    <property type="match status" value="1"/>
</dbReference>
<dbReference type="PANTHER" id="PTHR46278:SF4">
    <property type="entry name" value="ASPARTATE-SEMIALDEHYDE DEHYDROGENASE"/>
    <property type="match status" value="1"/>
</dbReference>
<evidence type="ECO:0000313" key="19">
    <source>
        <dbReference type="Proteomes" id="UP000247515"/>
    </source>
</evidence>
<gene>
    <name evidence="18" type="ORF">C7400_14229</name>
</gene>
<evidence type="ECO:0000256" key="8">
    <source>
        <dbReference type="ARBA" id="ARBA00022605"/>
    </source>
</evidence>
<dbReference type="InterPro" id="IPR036291">
    <property type="entry name" value="NAD(P)-bd_dom_sf"/>
</dbReference>
<protein>
    <recommendedName>
        <fullName evidence="7 16">Aspartate-semialdehyde dehydrogenase</fullName>
        <ecNumber evidence="7 16">1.2.1.11</ecNumber>
    </recommendedName>
</protein>
<keyword evidence="9" id="KW-0791">Threonine biosynthesis</keyword>
<keyword evidence="11" id="KW-0220">Diaminopimelate biosynthesis</keyword>
<comment type="pathway">
    <text evidence="4">Amino-acid biosynthesis; L-threonine biosynthesis; L-threonine from L-aspartate: step 2/5.</text>
</comment>
<evidence type="ECO:0000256" key="9">
    <source>
        <dbReference type="ARBA" id="ARBA00022697"/>
    </source>
</evidence>
<sequence>MVGSVLLKRMREENDFAHIAPTYFSTSAAGQRTRDHRGREHTLRDAHAIEQLAEMDIIVTCQGGSYTKAIYPALRAAGWNGYWIDAASAKRMDSDSVIALDPVNRVHIDAAIASGVKNFIGGNCSITLSLVGLAGLLQAGLVDWMSMMTYQAASGAGATHVTELLGQMTALSDHTRAALADPATPTIDVLDRARFAAASDDYPITRFGVPLAGSIITWIDSDLGNGISREEWKGEVEANKILGLAPGTIRVDGLCVRVAALQSHSAAITLKLKEDRDVESLEKLIGNGNEWVDFVPNTREESIRRLSPAAVSGSLKVAVGRLRKMNLGDGIYSVLTTGDQLLWGAAEPLRRVLGIILSTT</sequence>
<dbReference type="NCBIfam" id="NF005144">
    <property type="entry name" value="PRK06598.1"/>
    <property type="match status" value="1"/>
</dbReference>
<dbReference type="InterPro" id="IPR011534">
    <property type="entry name" value="Asp_ADH_gamma-type"/>
</dbReference>
<keyword evidence="12" id="KW-0560">Oxidoreductase</keyword>
<feature type="domain" description="Semialdehyde dehydrogenase NAD-binding" evidence="17">
    <location>
        <begin position="1"/>
        <end position="111"/>
    </location>
</feature>
<dbReference type="InterPro" id="IPR012280">
    <property type="entry name" value="Semialdhyde_DH_dimer_dom"/>
</dbReference>
<evidence type="ECO:0000256" key="16">
    <source>
        <dbReference type="NCBIfam" id="TIGR01745"/>
    </source>
</evidence>
<dbReference type="EC" id="1.2.1.11" evidence="7 16"/>